<reference evidence="2" key="2">
    <citation type="submission" date="2022-03" db="EMBL/GenBank/DDBJ databases">
        <title>Draft title - Genomic analysis of global carrot germplasm unveils the trajectory of domestication and the origin of high carotenoid orange carrot.</title>
        <authorList>
            <person name="Iorizzo M."/>
            <person name="Ellison S."/>
            <person name="Senalik D."/>
            <person name="Macko-Podgorni A."/>
            <person name="Grzebelus D."/>
            <person name="Bostan H."/>
            <person name="Rolling W."/>
            <person name="Curaba J."/>
            <person name="Simon P."/>
        </authorList>
    </citation>
    <scope>NUCLEOTIDE SEQUENCE</scope>
    <source>
        <tissue evidence="2">Leaf</tissue>
    </source>
</reference>
<proteinExistence type="predicted"/>
<feature type="region of interest" description="Disordered" evidence="1">
    <location>
        <begin position="1"/>
        <end position="71"/>
    </location>
</feature>
<name>A0AAF1AYX7_DAUCS</name>
<keyword evidence="3" id="KW-1185">Reference proteome</keyword>
<evidence type="ECO:0000313" key="3">
    <source>
        <dbReference type="Proteomes" id="UP000077755"/>
    </source>
</evidence>
<feature type="compositionally biased region" description="Polar residues" evidence="1">
    <location>
        <begin position="9"/>
        <end position="18"/>
    </location>
</feature>
<feature type="compositionally biased region" description="Low complexity" evidence="1">
    <location>
        <begin position="38"/>
        <end position="54"/>
    </location>
</feature>
<dbReference type="EMBL" id="CP093347">
    <property type="protein sequence ID" value="WOH00499.1"/>
    <property type="molecule type" value="Genomic_DNA"/>
</dbReference>
<accession>A0AAF1AYX7</accession>
<evidence type="ECO:0000256" key="1">
    <source>
        <dbReference type="SAM" id="MobiDB-lite"/>
    </source>
</evidence>
<dbReference type="Proteomes" id="UP000077755">
    <property type="component" value="Chromosome 5"/>
</dbReference>
<organism evidence="2 3">
    <name type="scientific">Daucus carota subsp. sativus</name>
    <name type="common">Carrot</name>
    <dbReference type="NCBI Taxonomy" id="79200"/>
    <lineage>
        <taxon>Eukaryota</taxon>
        <taxon>Viridiplantae</taxon>
        <taxon>Streptophyta</taxon>
        <taxon>Embryophyta</taxon>
        <taxon>Tracheophyta</taxon>
        <taxon>Spermatophyta</taxon>
        <taxon>Magnoliopsida</taxon>
        <taxon>eudicotyledons</taxon>
        <taxon>Gunneridae</taxon>
        <taxon>Pentapetalae</taxon>
        <taxon>asterids</taxon>
        <taxon>campanulids</taxon>
        <taxon>Apiales</taxon>
        <taxon>Apiaceae</taxon>
        <taxon>Apioideae</taxon>
        <taxon>Scandiceae</taxon>
        <taxon>Daucinae</taxon>
        <taxon>Daucus</taxon>
        <taxon>Daucus sect. Daucus</taxon>
    </lineage>
</organism>
<sequence length="159" mass="17936">MAPSKKTKSATNRTTSNIIKALKKNKSVGAEPEKKKAVQPSPSKSSPKSVKQKAISTNLKAKISKKRKRENVVVPEKKEGLKLLKRGPVTMHWILRRKILGIKHQVCFNAKGEPYGEVASEMQSYIGVLGRTKCPIWYESWKAVPKEKKNKIWDCVQVK</sequence>
<dbReference type="AlphaFoldDB" id="A0AAF1AYX7"/>
<protein>
    <submittedName>
        <fullName evidence="2">Uncharacterized protein</fullName>
    </submittedName>
</protein>
<evidence type="ECO:0000313" key="2">
    <source>
        <dbReference type="EMBL" id="WOH00499.1"/>
    </source>
</evidence>
<gene>
    <name evidence="2" type="ORF">DCAR_0519863</name>
</gene>
<reference evidence="2" key="1">
    <citation type="journal article" date="2016" name="Nat. Genet.">
        <title>A high-quality carrot genome assembly provides new insights into carotenoid accumulation and asterid genome evolution.</title>
        <authorList>
            <person name="Iorizzo M."/>
            <person name="Ellison S."/>
            <person name="Senalik D."/>
            <person name="Zeng P."/>
            <person name="Satapoomin P."/>
            <person name="Huang J."/>
            <person name="Bowman M."/>
            <person name="Iovene M."/>
            <person name="Sanseverino W."/>
            <person name="Cavagnaro P."/>
            <person name="Yildiz M."/>
            <person name="Macko-Podgorni A."/>
            <person name="Moranska E."/>
            <person name="Grzebelus E."/>
            <person name="Grzebelus D."/>
            <person name="Ashrafi H."/>
            <person name="Zheng Z."/>
            <person name="Cheng S."/>
            <person name="Spooner D."/>
            <person name="Van Deynze A."/>
            <person name="Simon P."/>
        </authorList>
    </citation>
    <scope>NUCLEOTIDE SEQUENCE</scope>
    <source>
        <tissue evidence="2">Leaf</tissue>
    </source>
</reference>